<feature type="region of interest" description="Disordered" evidence="1">
    <location>
        <begin position="1"/>
        <end position="39"/>
    </location>
</feature>
<feature type="compositionally biased region" description="Basic residues" evidence="1">
    <location>
        <begin position="350"/>
        <end position="361"/>
    </location>
</feature>
<feature type="compositionally biased region" description="Low complexity" evidence="1">
    <location>
        <begin position="407"/>
        <end position="423"/>
    </location>
</feature>
<accession>A0A4U7KV31</accession>
<dbReference type="AlphaFoldDB" id="A0A4U7KV31"/>
<feature type="compositionally biased region" description="Low complexity" evidence="1">
    <location>
        <begin position="324"/>
        <end position="348"/>
    </location>
</feature>
<dbReference type="Proteomes" id="UP000306050">
    <property type="component" value="Chromosome SGRAM_19"/>
</dbReference>
<feature type="region of interest" description="Disordered" evidence="1">
    <location>
        <begin position="400"/>
        <end position="423"/>
    </location>
</feature>
<feature type="compositionally biased region" description="Basic and acidic residues" evidence="1">
    <location>
        <begin position="29"/>
        <end position="39"/>
    </location>
</feature>
<feature type="compositionally biased region" description="Polar residues" evidence="1">
    <location>
        <begin position="81"/>
        <end position="90"/>
    </location>
</feature>
<dbReference type="GeneID" id="40726007"/>
<protein>
    <submittedName>
        <fullName evidence="2">Uncharacterized protein</fullName>
    </submittedName>
</protein>
<organism evidence="2 3">
    <name type="scientific">Sporisorium graminicola</name>
    <dbReference type="NCBI Taxonomy" id="280036"/>
    <lineage>
        <taxon>Eukaryota</taxon>
        <taxon>Fungi</taxon>
        <taxon>Dikarya</taxon>
        <taxon>Basidiomycota</taxon>
        <taxon>Ustilaginomycotina</taxon>
        <taxon>Ustilaginomycetes</taxon>
        <taxon>Ustilaginales</taxon>
        <taxon>Ustilaginaceae</taxon>
        <taxon>Sporisorium</taxon>
    </lineage>
</organism>
<keyword evidence="3" id="KW-1185">Reference proteome</keyword>
<gene>
    <name evidence="2" type="ORF">EX895_003112</name>
</gene>
<feature type="region of interest" description="Disordered" evidence="1">
    <location>
        <begin position="308"/>
        <end position="381"/>
    </location>
</feature>
<proteinExistence type="predicted"/>
<reference evidence="2 3" key="1">
    <citation type="submission" date="2019-05" db="EMBL/GenBank/DDBJ databases">
        <title>Sporisorium graminicola CBS 10092 draft sequencing and annotation.</title>
        <authorList>
            <person name="Solano-Gonzalez S."/>
            <person name="Caddick M.X."/>
            <person name="Darby A."/>
        </authorList>
    </citation>
    <scope>NUCLEOTIDE SEQUENCE [LARGE SCALE GENOMIC DNA]</scope>
    <source>
        <strain evidence="2 3">CBS 10092</strain>
    </source>
</reference>
<evidence type="ECO:0000313" key="3">
    <source>
        <dbReference type="Proteomes" id="UP000306050"/>
    </source>
</evidence>
<feature type="region of interest" description="Disordered" evidence="1">
    <location>
        <begin position="145"/>
        <end position="171"/>
    </location>
</feature>
<comment type="caution">
    <text evidence="2">The sequence shown here is derived from an EMBL/GenBank/DDBJ whole genome shotgun (WGS) entry which is preliminary data.</text>
</comment>
<name>A0A4U7KV31_9BASI</name>
<evidence type="ECO:0000313" key="2">
    <source>
        <dbReference type="EMBL" id="TKY88016.1"/>
    </source>
</evidence>
<sequence length="489" mass="53586">MQVSDPPSVGKDPALGESASQQNEFEILSQHRVDTSNERTRALEACRNIKEEKTDRDFDLPPLVRGAAAYESLHLLPSYRASGSKSQPHNSAFDRGPNQDASSLSSTEFFPGDWSPLQMPDNAPMLPSRDAENRSFLQQQLPPYSFQTSGSVRTPQHSNMAPSSSSAAELDATLSSTRLAKAGRSLAPAPRDNESSRLRDIEESINCFWLVSELRMSQVQDELKDISARVGSGLVEKEQMSEQMAQVLPLQVEIAQKVVRAAEDRRVIYGRIKLLEEASAAWQKELKTMLEAMQAEFRAGMELVHEFAAKGRKPPPASKTRGDTAATATAAAAAAATATTPASTTTTAKNNKRASPSRKKTNLSNGKKAKLFSAEDEESAAPSAFTAVDLNAVVKQGISDSSHGINQQQQHAYDQQQQQQQQQHYMLRSQPAVAWSRENHSQAQSQPMLPSQTDLALDQVQLAPRPRTAVPFPHDFQPSVGSFEIALRR</sequence>
<feature type="compositionally biased region" description="Polar residues" evidence="1">
    <location>
        <begin position="99"/>
        <end position="108"/>
    </location>
</feature>
<dbReference type="EMBL" id="SRRM01000011">
    <property type="protein sequence ID" value="TKY88016.1"/>
    <property type="molecule type" value="Genomic_DNA"/>
</dbReference>
<feature type="region of interest" description="Disordered" evidence="1">
    <location>
        <begin position="80"/>
        <end position="129"/>
    </location>
</feature>
<dbReference type="OrthoDB" id="2556779at2759"/>
<dbReference type="RefSeq" id="XP_029740001.1">
    <property type="nucleotide sequence ID" value="XM_029883710.1"/>
</dbReference>
<dbReference type="KEGG" id="sgra:EX895_003112"/>
<evidence type="ECO:0000256" key="1">
    <source>
        <dbReference type="SAM" id="MobiDB-lite"/>
    </source>
</evidence>